<dbReference type="OrthoDB" id="1235794at2"/>
<evidence type="ECO:0000256" key="1">
    <source>
        <dbReference type="SAM" id="MobiDB-lite"/>
    </source>
</evidence>
<dbReference type="EMBL" id="FXTN01000019">
    <property type="protein sequence ID" value="SMO99002.1"/>
    <property type="molecule type" value="Genomic_DNA"/>
</dbReference>
<sequence>MTRAVLPYMKKQQYGLLMLISSLSARLSVPFQGPYSPSKWAAEALAESYRMEVSNLGIESCIVEPGAFPNEFINSLLQPSEIERAADYGAVKDLPGELLASIDGVFKSNPEHSPVLVAKAILELIKMPHGKRPYRSRRDVHGRSCSALEPTIGKS</sequence>
<organism evidence="2 3">
    <name type="scientific">Pedobacter westerhofensis</name>
    <dbReference type="NCBI Taxonomy" id="425512"/>
    <lineage>
        <taxon>Bacteria</taxon>
        <taxon>Pseudomonadati</taxon>
        <taxon>Bacteroidota</taxon>
        <taxon>Sphingobacteriia</taxon>
        <taxon>Sphingobacteriales</taxon>
        <taxon>Sphingobacteriaceae</taxon>
        <taxon>Pedobacter</taxon>
    </lineage>
</organism>
<reference evidence="2 3" key="1">
    <citation type="submission" date="2017-05" db="EMBL/GenBank/DDBJ databases">
        <authorList>
            <person name="Varghese N."/>
            <person name="Submissions S."/>
        </authorList>
    </citation>
    <scope>NUCLEOTIDE SEQUENCE [LARGE SCALE GENOMIC DNA]</scope>
    <source>
        <strain evidence="2 3">DSM 19036</strain>
    </source>
</reference>
<keyword evidence="3" id="KW-1185">Reference proteome</keyword>
<dbReference type="PANTHER" id="PTHR43976:SF9">
    <property type="entry name" value="OXIDOREDUCTASE"/>
    <property type="match status" value="1"/>
</dbReference>
<dbReference type="Pfam" id="PF00106">
    <property type="entry name" value="adh_short"/>
    <property type="match status" value="1"/>
</dbReference>
<dbReference type="SUPFAM" id="SSF51735">
    <property type="entry name" value="NAD(P)-binding Rossmann-fold domains"/>
    <property type="match status" value="1"/>
</dbReference>
<dbReference type="InterPro" id="IPR036291">
    <property type="entry name" value="NAD(P)-bd_dom_sf"/>
</dbReference>
<name>A0A521FS69_9SPHI</name>
<evidence type="ECO:0000313" key="3">
    <source>
        <dbReference type="Proteomes" id="UP000320300"/>
    </source>
</evidence>
<evidence type="ECO:0000313" key="2">
    <source>
        <dbReference type="EMBL" id="SMO99002.1"/>
    </source>
</evidence>
<accession>A0A521FS69</accession>
<protein>
    <submittedName>
        <fullName evidence="2">Short chain dehydrogenase</fullName>
    </submittedName>
</protein>
<gene>
    <name evidence="2" type="ORF">SAMN06265348_11913</name>
</gene>
<dbReference type="Gene3D" id="3.40.50.720">
    <property type="entry name" value="NAD(P)-binding Rossmann-like Domain"/>
    <property type="match status" value="1"/>
</dbReference>
<dbReference type="InterPro" id="IPR002347">
    <property type="entry name" value="SDR_fam"/>
</dbReference>
<proteinExistence type="predicted"/>
<feature type="region of interest" description="Disordered" evidence="1">
    <location>
        <begin position="132"/>
        <end position="155"/>
    </location>
</feature>
<dbReference type="Proteomes" id="UP000320300">
    <property type="component" value="Unassembled WGS sequence"/>
</dbReference>
<dbReference type="AlphaFoldDB" id="A0A521FS69"/>
<dbReference type="InterPro" id="IPR051911">
    <property type="entry name" value="SDR_oxidoreductase"/>
</dbReference>
<dbReference type="PANTHER" id="PTHR43976">
    <property type="entry name" value="SHORT CHAIN DEHYDROGENASE"/>
    <property type="match status" value="1"/>
</dbReference>